<comment type="caution">
    <text evidence="2">The sequence shown here is derived from an EMBL/GenBank/DDBJ whole genome shotgun (WGS) entry which is preliminary data.</text>
</comment>
<sequence>MSSLLQEAPHSCSFSLMKAKFLDTLGEQNQLGCRCPVGEGGALGCLVPRPCTQSPPRKHNERGPRHVAIGLHLTLVTLGKHHTRGPLHARLNLHIMDLEVAPPPWISINTPNREPNTMSPVAGWFGYMAPCKDGPTIAASLVEAEWARHHYQSGESCAWPRPFVPFGSRPPPRNFASYGDSASVPPPPPPSAPTPAALVAVASSPVAPAAARRRGLLAGLRRHSSSPCPPRRSPSPQLLPLPQLVVVASSPVALPQLPLPCTYLGIPLSIYKLRKAELQPLVDKVANALPTWKAGLLNLALSPWAIGCIDKRRRAFLWRGTEMVSGGHCLLAWPKCCRPIHLGGLGLPNLQTATDLGHSSRIIVNLPSKKCSKLGPRVQKCRTVREAFQNRRWVRDIVGAITVQVPSQHNTSTLGRCAGYLPRHLKRYERITREAELDLPLPACTNDLTHSPIGGEKADPKTMDDWLINTALSATESCEDVPTMAGRGIARRSGGVRTHPVPPDTNTTLWSTNSPDAAPRKASWYSSHKSKLVRVSTAVVRSRYHRRHNTWLTQKLAPGSPKA</sequence>
<evidence type="ECO:0000313" key="3">
    <source>
        <dbReference type="Proteomes" id="UP000636709"/>
    </source>
</evidence>
<dbReference type="Proteomes" id="UP000636709">
    <property type="component" value="Unassembled WGS sequence"/>
</dbReference>
<reference evidence="2" key="1">
    <citation type="submission" date="2020-07" db="EMBL/GenBank/DDBJ databases">
        <title>Genome sequence and genetic diversity analysis of an under-domesticated orphan crop, white fonio (Digitaria exilis).</title>
        <authorList>
            <person name="Bennetzen J.L."/>
            <person name="Chen S."/>
            <person name="Ma X."/>
            <person name="Wang X."/>
            <person name="Yssel A.E.J."/>
            <person name="Chaluvadi S.R."/>
            <person name="Johnson M."/>
            <person name="Gangashetty P."/>
            <person name="Hamidou F."/>
            <person name="Sanogo M.D."/>
            <person name="Zwaenepoel A."/>
            <person name="Wallace J."/>
            <person name="Van De Peer Y."/>
            <person name="Van Deynze A."/>
        </authorList>
    </citation>
    <scope>NUCLEOTIDE SEQUENCE</scope>
    <source>
        <tissue evidence="2">Leaves</tissue>
    </source>
</reference>
<feature type="compositionally biased region" description="Polar residues" evidence="1">
    <location>
        <begin position="504"/>
        <end position="515"/>
    </location>
</feature>
<proteinExistence type="predicted"/>
<dbReference type="AlphaFoldDB" id="A0A835AAW5"/>
<evidence type="ECO:0000256" key="1">
    <source>
        <dbReference type="SAM" id="MobiDB-lite"/>
    </source>
</evidence>
<dbReference type="EMBL" id="JACEFO010002484">
    <property type="protein sequence ID" value="KAF8658110.1"/>
    <property type="molecule type" value="Genomic_DNA"/>
</dbReference>
<organism evidence="2 3">
    <name type="scientific">Digitaria exilis</name>
    <dbReference type="NCBI Taxonomy" id="1010633"/>
    <lineage>
        <taxon>Eukaryota</taxon>
        <taxon>Viridiplantae</taxon>
        <taxon>Streptophyta</taxon>
        <taxon>Embryophyta</taxon>
        <taxon>Tracheophyta</taxon>
        <taxon>Spermatophyta</taxon>
        <taxon>Magnoliopsida</taxon>
        <taxon>Liliopsida</taxon>
        <taxon>Poales</taxon>
        <taxon>Poaceae</taxon>
        <taxon>PACMAD clade</taxon>
        <taxon>Panicoideae</taxon>
        <taxon>Panicodae</taxon>
        <taxon>Paniceae</taxon>
        <taxon>Anthephorinae</taxon>
        <taxon>Digitaria</taxon>
    </lineage>
</organism>
<name>A0A835AAW5_9POAL</name>
<accession>A0A835AAW5</accession>
<keyword evidence="3" id="KW-1185">Reference proteome</keyword>
<gene>
    <name evidence="2" type="ORF">HU200_059576</name>
</gene>
<dbReference type="PANTHER" id="PTHR33116">
    <property type="entry name" value="REVERSE TRANSCRIPTASE ZINC-BINDING DOMAIN-CONTAINING PROTEIN-RELATED-RELATED"/>
    <property type="match status" value="1"/>
</dbReference>
<dbReference type="PANTHER" id="PTHR33116:SF78">
    <property type="entry name" value="OS12G0587133 PROTEIN"/>
    <property type="match status" value="1"/>
</dbReference>
<dbReference type="OrthoDB" id="691901at2759"/>
<feature type="region of interest" description="Disordered" evidence="1">
    <location>
        <begin position="492"/>
        <end position="521"/>
    </location>
</feature>
<protein>
    <submittedName>
        <fullName evidence="2">Uncharacterized protein</fullName>
    </submittedName>
</protein>
<evidence type="ECO:0000313" key="2">
    <source>
        <dbReference type="EMBL" id="KAF8658110.1"/>
    </source>
</evidence>